<gene>
    <name evidence="4" type="ORF">PG986_008451</name>
</gene>
<feature type="domain" description="CorA-like transporter" evidence="3">
    <location>
        <begin position="8"/>
        <end position="280"/>
    </location>
</feature>
<keyword evidence="5" id="KW-1185">Reference proteome</keyword>
<dbReference type="Gene3D" id="1.20.58.340">
    <property type="entry name" value="Magnesium transport protein CorA, transmembrane region"/>
    <property type="match status" value="1"/>
</dbReference>
<keyword evidence="2" id="KW-1133">Transmembrane helix</keyword>
<dbReference type="Proteomes" id="UP001391051">
    <property type="component" value="Unassembled WGS sequence"/>
</dbReference>
<evidence type="ECO:0000256" key="1">
    <source>
        <dbReference type="SAM" id="MobiDB-lite"/>
    </source>
</evidence>
<evidence type="ECO:0000259" key="3">
    <source>
        <dbReference type="Pfam" id="PF26616"/>
    </source>
</evidence>
<sequence length="593" mass="68185">MFDELVDVCNRPQDWPVNLLDKRFLKSQLEQTRSLLGRLGSKLFIKDHAKAWVFIHEIFPGDEAIEQSMINDEPQLYLHYRKHLRNKAQDPRIRHVFLTADHSAAPLDCRLKMFQFLCTYHQVPPGFLELICSFGRQSVKWNNFHHMHILHQLSSNTPYSNMEMSEIGRSGKELRVGYKLFAMEQQEPELKYKWVMRQTATYHTLDLVQLKAFWITVKANELIQDRVHEVNTARFGPSNLSQPAEALSLSLATHQVMFNWCTDGWGWYINEIADEAESILTPITAALIPPETDALNPVPGLVKSLSSPPEKGGAQTENEKMLPPRHNNSAVSNLERGTAHSGKTFGRIPTGTFGQDEAQIKSTQERLEVLNKFSFSGVRQLDIFCNKLRDARTAITANLNMTGEINEIYRDLLSSDSRSPIGKDEGSVHAIRQFQDDIRSTAHNLSSDRLRIDNIMERISDGKNLRTELNKLFSMNQHDSSQRMHLSSSKMEDATNNMYDIAKRTERDTSSMHFITFLTLFFLPGTFLGSLFSTPIFADPDKGSILKWELLFLFLEICLPMMLIFIGLWVAYRAYKKRTRRDREDQGRKEDIV</sequence>
<name>A0ABR1QFF5_9PEZI</name>
<keyword evidence="2" id="KW-0812">Transmembrane</keyword>
<keyword evidence="2" id="KW-0472">Membrane</keyword>
<evidence type="ECO:0000313" key="5">
    <source>
        <dbReference type="Proteomes" id="UP001391051"/>
    </source>
</evidence>
<evidence type="ECO:0000256" key="2">
    <source>
        <dbReference type="SAM" id="Phobius"/>
    </source>
</evidence>
<proteinExistence type="predicted"/>
<accession>A0ABR1QFF5</accession>
<dbReference type="InterPro" id="IPR058257">
    <property type="entry name" value="CorA-like_dom"/>
</dbReference>
<dbReference type="Pfam" id="PF26616">
    <property type="entry name" value="CorA-like"/>
    <property type="match status" value="1"/>
</dbReference>
<feature type="transmembrane region" description="Helical" evidence="2">
    <location>
        <begin position="514"/>
        <end position="538"/>
    </location>
</feature>
<dbReference type="EMBL" id="JAQQWE010000005">
    <property type="protein sequence ID" value="KAK7952723.1"/>
    <property type="molecule type" value="Genomic_DNA"/>
</dbReference>
<reference evidence="4 5" key="1">
    <citation type="submission" date="2023-01" db="EMBL/GenBank/DDBJ databases">
        <title>Analysis of 21 Apiospora genomes using comparative genomics revels a genus with tremendous synthesis potential of carbohydrate active enzymes and secondary metabolites.</title>
        <authorList>
            <person name="Sorensen T."/>
        </authorList>
    </citation>
    <scope>NUCLEOTIDE SEQUENCE [LARGE SCALE GENOMIC DNA]</scope>
    <source>
        <strain evidence="4 5">CBS 24483</strain>
    </source>
</reference>
<protein>
    <recommendedName>
        <fullName evidence="3">CorA-like transporter domain-containing protein</fullName>
    </recommendedName>
</protein>
<evidence type="ECO:0000313" key="4">
    <source>
        <dbReference type="EMBL" id="KAK7952723.1"/>
    </source>
</evidence>
<dbReference type="GeneID" id="92077735"/>
<feature type="region of interest" description="Disordered" evidence="1">
    <location>
        <begin position="304"/>
        <end position="353"/>
    </location>
</feature>
<feature type="transmembrane region" description="Helical" evidence="2">
    <location>
        <begin position="550"/>
        <end position="572"/>
    </location>
</feature>
<comment type="caution">
    <text evidence="4">The sequence shown here is derived from an EMBL/GenBank/DDBJ whole genome shotgun (WGS) entry which is preliminary data.</text>
</comment>
<organism evidence="4 5">
    <name type="scientific">Apiospora aurea</name>
    <dbReference type="NCBI Taxonomy" id="335848"/>
    <lineage>
        <taxon>Eukaryota</taxon>
        <taxon>Fungi</taxon>
        <taxon>Dikarya</taxon>
        <taxon>Ascomycota</taxon>
        <taxon>Pezizomycotina</taxon>
        <taxon>Sordariomycetes</taxon>
        <taxon>Xylariomycetidae</taxon>
        <taxon>Amphisphaeriales</taxon>
        <taxon>Apiosporaceae</taxon>
        <taxon>Apiospora</taxon>
    </lineage>
</organism>
<dbReference type="RefSeq" id="XP_066700785.1">
    <property type="nucleotide sequence ID" value="XM_066844673.1"/>
</dbReference>